<name>A0AAU9K0Y7_9CILI</name>
<keyword evidence="2" id="KW-1185">Reference proteome</keyword>
<sequence>MGGGHSLTPESLEVLALNEEKSHTIAELRDRKKNIYVKMLKRVLQESDKAKKSEVNLWMMPDSAVLTIVMFLAGEYKILISVSPYWYFKIKEVLDATFSSIESHFALTHSHLFIFKRSFLYSGKIAVSSKHGIRVDRIMVAEPLPILANHTVKLRYTYRTYTSHQNYKAEFKLDCIPKGNKAVWLHRDESRGNEDTKIYAYSQQIPLVCVGDNIEFAINWYNLQGLLRFETIQWQPPLIQDTRAIKKSHNLAPEYPPSYFEENEGISKKMYLYNVNRVCDVELGQTEWYDSKYYFKTENIYFYDHFLPFLRLIKSQFTGVDVNVSKHTYRAEKEGIVPNSMDLIGIGIEIHNKNGEITNELKRMGLLYDRHCSLHLKIGDTLVLYISKGG</sequence>
<organism evidence="1 2">
    <name type="scientific">Blepharisma stoltei</name>
    <dbReference type="NCBI Taxonomy" id="1481888"/>
    <lineage>
        <taxon>Eukaryota</taxon>
        <taxon>Sar</taxon>
        <taxon>Alveolata</taxon>
        <taxon>Ciliophora</taxon>
        <taxon>Postciliodesmatophora</taxon>
        <taxon>Heterotrichea</taxon>
        <taxon>Heterotrichida</taxon>
        <taxon>Blepharismidae</taxon>
        <taxon>Blepharisma</taxon>
    </lineage>
</organism>
<evidence type="ECO:0000313" key="1">
    <source>
        <dbReference type="EMBL" id="CAG9330815.1"/>
    </source>
</evidence>
<comment type="caution">
    <text evidence="1">The sequence shown here is derived from an EMBL/GenBank/DDBJ whole genome shotgun (WGS) entry which is preliminary data.</text>
</comment>
<gene>
    <name evidence="1" type="ORF">BSTOLATCC_MIC52227</name>
</gene>
<evidence type="ECO:0000313" key="2">
    <source>
        <dbReference type="Proteomes" id="UP001162131"/>
    </source>
</evidence>
<dbReference type="EMBL" id="CAJZBQ010000052">
    <property type="protein sequence ID" value="CAG9330815.1"/>
    <property type="molecule type" value="Genomic_DNA"/>
</dbReference>
<reference evidence="1" key="1">
    <citation type="submission" date="2021-09" db="EMBL/GenBank/DDBJ databases">
        <authorList>
            <consortium name="AG Swart"/>
            <person name="Singh M."/>
            <person name="Singh A."/>
            <person name="Seah K."/>
            <person name="Emmerich C."/>
        </authorList>
    </citation>
    <scope>NUCLEOTIDE SEQUENCE</scope>
    <source>
        <strain evidence="1">ATCC30299</strain>
    </source>
</reference>
<dbReference type="AlphaFoldDB" id="A0AAU9K0Y7"/>
<protein>
    <submittedName>
        <fullName evidence="1">Uncharacterized protein</fullName>
    </submittedName>
</protein>
<dbReference type="Proteomes" id="UP001162131">
    <property type="component" value="Unassembled WGS sequence"/>
</dbReference>
<proteinExistence type="predicted"/>
<accession>A0AAU9K0Y7</accession>